<keyword evidence="11" id="KW-1185">Reference proteome</keyword>
<dbReference type="PROSITE" id="PS51012">
    <property type="entry name" value="ABC_TM2"/>
    <property type="match status" value="1"/>
</dbReference>
<dbReference type="InterPro" id="IPR047817">
    <property type="entry name" value="ABC2_TM_bact-type"/>
</dbReference>
<keyword evidence="3" id="KW-0813">Transport</keyword>
<evidence type="ECO:0000313" key="10">
    <source>
        <dbReference type="EMBL" id="GEJ59008.1"/>
    </source>
</evidence>
<protein>
    <submittedName>
        <fullName evidence="10">Membrane protein</fullName>
    </submittedName>
</protein>
<keyword evidence="6 8" id="KW-1133">Transmembrane helix</keyword>
<name>A0A7I9VRW7_9BACT</name>
<dbReference type="AlphaFoldDB" id="A0A7I9VRW7"/>
<evidence type="ECO:0000256" key="6">
    <source>
        <dbReference type="ARBA" id="ARBA00022989"/>
    </source>
</evidence>
<reference evidence="11" key="1">
    <citation type="journal article" date="2020" name="Appl. Environ. Microbiol.">
        <title>Diazotrophic Anaeromyxobacter Isolates from Soils.</title>
        <authorList>
            <person name="Masuda Y."/>
            <person name="Yamanaka H."/>
            <person name="Xu Z.X."/>
            <person name="Shiratori Y."/>
            <person name="Aono T."/>
            <person name="Amachi S."/>
            <person name="Senoo K."/>
            <person name="Itoh H."/>
        </authorList>
    </citation>
    <scope>NUCLEOTIDE SEQUENCE [LARGE SCALE GENOMIC DNA]</scope>
    <source>
        <strain evidence="11">R267</strain>
    </source>
</reference>
<feature type="domain" description="ABC transmembrane type-2" evidence="9">
    <location>
        <begin position="146"/>
        <end position="375"/>
    </location>
</feature>
<keyword evidence="4" id="KW-1003">Cell membrane</keyword>
<dbReference type="GO" id="GO:0140359">
    <property type="term" value="F:ABC-type transporter activity"/>
    <property type="evidence" value="ECO:0007669"/>
    <property type="project" value="InterPro"/>
</dbReference>
<dbReference type="InterPro" id="IPR051449">
    <property type="entry name" value="ABC-2_transporter_component"/>
</dbReference>
<dbReference type="InterPro" id="IPR013525">
    <property type="entry name" value="ABC2_TM"/>
</dbReference>
<feature type="transmembrane region" description="Helical" evidence="8">
    <location>
        <begin position="180"/>
        <end position="205"/>
    </location>
</feature>
<evidence type="ECO:0000256" key="4">
    <source>
        <dbReference type="ARBA" id="ARBA00022475"/>
    </source>
</evidence>
<dbReference type="PANTHER" id="PTHR30294">
    <property type="entry name" value="MEMBRANE COMPONENT OF ABC TRANSPORTER YHHJ-RELATED"/>
    <property type="match status" value="1"/>
</dbReference>
<evidence type="ECO:0000256" key="2">
    <source>
        <dbReference type="ARBA" id="ARBA00007783"/>
    </source>
</evidence>
<accession>A0A7I9VRW7</accession>
<dbReference type="Gene3D" id="3.40.1710.10">
    <property type="entry name" value="abc type-2 transporter like domain"/>
    <property type="match status" value="1"/>
</dbReference>
<feature type="transmembrane region" description="Helical" evidence="8">
    <location>
        <begin position="259"/>
        <end position="283"/>
    </location>
</feature>
<feature type="transmembrane region" description="Helical" evidence="8">
    <location>
        <begin position="231"/>
        <end position="253"/>
    </location>
</feature>
<dbReference type="Pfam" id="PF12698">
    <property type="entry name" value="ABC2_membrane_3"/>
    <property type="match status" value="1"/>
</dbReference>
<feature type="transmembrane region" description="Helical" evidence="8">
    <location>
        <begin position="30"/>
        <end position="48"/>
    </location>
</feature>
<evidence type="ECO:0000313" key="11">
    <source>
        <dbReference type="Proteomes" id="UP000503640"/>
    </source>
</evidence>
<comment type="similarity">
    <text evidence="2">Belongs to the ABC-2 integral membrane protein family.</text>
</comment>
<evidence type="ECO:0000256" key="8">
    <source>
        <dbReference type="SAM" id="Phobius"/>
    </source>
</evidence>
<organism evidence="10 11">
    <name type="scientific">Anaeromyxobacter diazotrophicus</name>
    <dbReference type="NCBI Taxonomy" id="2590199"/>
    <lineage>
        <taxon>Bacteria</taxon>
        <taxon>Pseudomonadati</taxon>
        <taxon>Myxococcota</taxon>
        <taxon>Myxococcia</taxon>
        <taxon>Myxococcales</taxon>
        <taxon>Cystobacterineae</taxon>
        <taxon>Anaeromyxobacteraceae</taxon>
        <taxon>Anaeromyxobacter</taxon>
    </lineage>
</organism>
<feature type="transmembrane region" description="Helical" evidence="8">
    <location>
        <begin position="295"/>
        <end position="314"/>
    </location>
</feature>
<keyword evidence="7 8" id="KW-0472">Membrane</keyword>
<keyword evidence="5 8" id="KW-0812">Transmembrane</keyword>
<comment type="subcellular location">
    <subcellularLocation>
        <location evidence="1">Cell membrane</location>
        <topology evidence="1">Multi-pass membrane protein</topology>
    </subcellularLocation>
</comment>
<proteinExistence type="inferred from homology"/>
<comment type="caution">
    <text evidence="10">The sequence shown here is derived from an EMBL/GenBank/DDBJ whole genome shotgun (WGS) entry which is preliminary data.</text>
</comment>
<dbReference type="EMBL" id="BJTG01000010">
    <property type="protein sequence ID" value="GEJ59008.1"/>
    <property type="molecule type" value="Genomic_DNA"/>
</dbReference>
<dbReference type="PANTHER" id="PTHR30294:SF29">
    <property type="entry name" value="MULTIDRUG ABC TRANSPORTER PERMEASE YBHS-RELATED"/>
    <property type="match status" value="1"/>
</dbReference>
<evidence type="ECO:0000259" key="9">
    <source>
        <dbReference type="PROSITE" id="PS51012"/>
    </source>
</evidence>
<evidence type="ECO:0000256" key="3">
    <source>
        <dbReference type="ARBA" id="ARBA00022448"/>
    </source>
</evidence>
<evidence type="ECO:0000256" key="7">
    <source>
        <dbReference type="ARBA" id="ARBA00023136"/>
    </source>
</evidence>
<feature type="transmembrane region" description="Helical" evidence="8">
    <location>
        <begin position="349"/>
        <end position="370"/>
    </location>
</feature>
<sequence>MTERPRRFAVRVGAMAAKEVLHIQRDPRTLYLALVMPVVLVLLFGYGVSFDLDRIPLAVADADRSEASRALVDAFARANEFEVVREAGPEEVERLFRRGAAQAALVIRPRYGRDLARGDAGRAELLVDGADASTANQILQKADAIAAAESLRLAPRGGAAAVRPLEARTFTRYNPEARSALFLVPGLTAYLMAIGAVLLTALTVAGEWERGSMEQLFASPVGRFDIILGKLLPYLALGLVQLLLVVAVGATAFDVPIRGSLLLLFALGLVFLVGMLGQGLLISVLAKNQLVATQAGVLSSLLPSLLLSGALFPIENMPRLLQAISRVVPARYLVHGLRGVLLKGSGVGLVWQDLAAMALFAAAILALATARFQRRVA</sequence>
<dbReference type="GO" id="GO:0005886">
    <property type="term" value="C:plasma membrane"/>
    <property type="evidence" value="ECO:0007669"/>
    <property type="project" value="UniProtKB-SubCell"/>
</dbReference>
<evidence type="ECO:0000256" key="1">
    <source>
        <dbReference type="ARBA" id="ARBA00004651"/>
    </source>
</evidence>
<gene>
    <name evidence="10" type="primary">ybhS</name>
    <name evidence="10" type="ORF">AMYX_37490</name>
</gene>
<evidence type="ECO:0000256" key="5">
    <source>
        <dbReference type="ARBA" id="ARBA00022692"/>
    </source>
</evidence>
<dbReference type="Proteomes" id="UP000503640">
    <property type="component" value="Unassembled WGS sequence"/>
</dbReference>
<dbReference type="RefSeq" id="WP_235969707.1">
    <property type="nucleotide sequence ID" value="NZ_BJTG01000010.1"/>
</dbReference>